<dbReference type="Proteomes" id="UP001633002">
    <property type="component" value="Unassembled WGS sequence"/>
</dbReference>
<sequence>MGGRIAAIERNPPPRLQAHSTTVNGILLDSILWSLQLGVYGEFRAGSGGNLKFLGAEIFILKMERCGFLGVFAVIPCFFWGFSEFEILPDAKVPADAIDFQNSEMKDEDVEVLDSQEYGHNMLSMNGLTWISPEMHFKLGIERQILNQD</sequence>
<organism evidence="1 2">
    <name type="scientific">Riccia sorocarpa</name>
    <dbReference type="NCBI Taxonomy" id="122646"/>
    <lineage>
        <taxon>Eukaryota</taxon>
        <taxon>Viridiplantae</taxon>
        <taxon>Streptophyta</taxon>
        <taxon>Embryophyta</taxon>
        <taxon>Marchantiophyta</taxon>
        <taxon>Marchantiopsida</taxon>
        <taxon>Marchantiidae</taxon>
        <taxon>Marchantiales</taxon>
        <taxon>Ricciaceae</taxon>
        <taxon>Riccia</taxon>
    </lineage>
</organism>
<dbReference type="EMBL" id="JBJQOH010000006">
    <property type="protein sequence ID" value="KAL3682329.1"/>
    <property type="molecule type" value="Genomic_DNA"/>
</dbReference>
<comment type="caution">
    <text evidence="1">The sequence shown here is derived from an EMBL/GenBank/DDBJ whole genome shotgun (WGS) entry which is preliminary data.</text>
</comment>
<dbReference type="AlphaFoldDB" id="A0ABD3GWU8"/>
<name>A0ABD3GWU8_9MARC</name>
<accession>A0ABD3GWU8</accession>
<protein>
    <submittedName>
        <fullName evidence="1">Uncharacterized protein</fullName>
    </submittedName>
</protein>
<evidence type="ECO:0000313" key="1">
    <source>
        <dbReference type="EMBL" id="KAL3682329.1"/>
    </source>
</evidence>
<proteinExistence type="predicted"/>
<reference evidence="1 2" key="1">
    <citation type="submission" date="2024-09" db="EMBL/GenBank/DDBJ databases">
        <title>Chromosome-scale assembly of Riccia sorocarpa.</title>
        <authorList>
            <person name="Paukszto L."/>
        </authorList>
    </citation>
    <scope>NUCLEOTIDE SEQUENCE [LARGE SCALE GENOMIC DNA]</scope>
    <source>
        <strain evidence="1">LP-2024</strain>
        <tissue evidence="1">Aerial parts of the thallus</tissue>
    </source>
</reference>
<keyword evidence="2" id="KW-1185">Reference proteome</keyword>
<gene>
    <name evidence="1" type="ORF">R1sor_000351</name>
</gene>
<evidence type="ECO:0000313" key="2">
    <source>
        <dbReference type="Proteomes" id="UP001633002"/>
    </source>
</evidence>